<protein>
    <submittedName>
        <fullName evidence="1">Uncharacterized protein</fullName>
    </submittedName>
</protein>
<sequence>MLIWTTGLDNVHLNFSPCKLQCMMKLHICRDSTKLIK</sequence>
<dbReference type="AlphaFoldDB" id="A0A0A9HSJ5"/>
<organism evidence="1">
    <name type="scientific">Arundo donax</name>
    <name type="common">Giant reed</name>
    <name type="synonym">Donax arundinaceus</name>
    <dbReference type="NCBI Taxonomy" id="35708"/>
    <lineage>
        <taxon>Eukaryota</taxon>
        <taxon>Viridiplantae</taxon>
        <taxon>Streptophyta</taxon>
        <taxon>Embryophyta</taxon>
        <taxon>Tracheophyta</taxon>
        <taxon>Spermatophyta</taxon>
        <taxon>Magnoliopsida</taxon>
        <taxon>Liliopsida</taxon>
        <taxon>Poales</taxon>
        <taxon>Poaceae</taxon>
        <taxon>PACMAD clade</taxon>
        <taxon>Arundinoideae</taxon>
        <taxon>Arundineae</taxon>
        <taxon>Arundo</taxon>
    </lineage>
</organism>
<evidence type="ECO:0000313" key="1">
    <source>
        <dbReference type="EMBL" id="JAE39672.1"/>
    </source>
</evidence>
<dbReference type="EMBL" id="GBRH01158224">
    <property type="protein sequence ID" value="JAE39672.1"/>
    <property type="molecule type" value="Transcribed_RNA"/>
</dbReference>
<reference evidence="1" key="1">
    <citation type="submission" date="2014-09" db="EMBL/GenBank/DDBJ databases">
        <authorList>
            <person name="Magalhaes I.L.F."/>
            <person name="Oliveira U."/>
            <person name="Santos F.R."/>
            <person name="Vidigal T.H.D.A."/>
            <person name="Brescovit A.D."/>
            <person name="Santos A.J."/>
        </authorList>
    </citation>
    <scope>NUCLEOTIDE SEQUENCE</scope>
    <source>
        <tissue evidence="1">Shoot tissue taken approximately 20 cm above the soil surface</tissue>
    </source>
</reference>
<accession>A0A0A9HSJ5</accession>
<name>A0A0A9HSJ5_ARUDO</name>
<reference evidence="1" key="2">
    <citation type="journal article" date="2015" name="Data Brief">
        <title>Shoot transcriptome of the giant reed, Arundo donax.</title>
        <authorList>
            <person name="Barrero R.A."/>
            <person name="Guerrero F.D."/>
            <person name="Moolhuijzen P."/>
            <person name="Goolsby J.A."/>
            <person name="Tidwell J."/>
            <person name="Bellgard S.E."/>
            <person name="Bellgard M.I."/>
        </authorList>
    </citation>
    <scope>NUCLEOTIDE SEQUENCE</scope>
    <source>
        <tissue evidence="1">Shoot tissue taken approximately 20 cm above the soil surface</tissue>
    </source>
</reference>
<proteinExistence type="predicted"/>